<protein>
    <submittedName>
        <fullName evidence="2">Uncharacterized protein</fullName>
    </submittedName>
</protein>
<feature type="transmembrane region" description="Helical" evidence="1">
    <location>
        <begin position="60"/>
        <end position="78"/>
    </location>
</feature>
<evidence type="ECO:0000313" key="3">
    <source>
        <dbReference type="Proteomes" id="UP001500902"/>
    </source>
</evidence>
<keyword evidence="1" id="KW-0812">Transmembrane</keyword>
<name>A0ABP7CKL5_9ACTN</name>
<evidence type="ECO:0000256" key="1">
    <source>
        <dbReference type="SAM" id="Phobius"/>
    </source>
</evidence>
<organism evidence="2 3">
    <name type="scientific">Nonomuraea antimicrobica</name>
    <dbReference type="NCBI Taxonomy" id="561173"/>
    <lineage>
        <taxon>Bacteria</taxon>
        <taxon>Bacillati</taxon>
        <taxon>Actinomycetota</taxon>
        <taxon>Actinomycetes</taxon>
        <taxon>Streptosporangiales</taxon>
        <taxon>Streptosporangiaceae</taxon>
        <taxon>Nonomuraea</taxon>
    </lineage>
</organism>
<keyword evidence="3" id="KW-1185">Reference proteome</keyword>
<accession>A0ABP7CKL5</accession>
<sequence length="304" mass="32431">MSDVDNLMRAIDLVPHAPEQGPGARELRAAIMATPVPRRRPFRWLGGGGALGLRRARRPVLASAVIAAAAAVAIGVGLPSGGPATEYANAAVSINRSDGYFAVTITDPTADRRRFEEAFDAVGLNVTVKIIPVAPDDVGKLIGPIVPEGFKWHGSIGTQTLTPCASAFCGKVWMPSDFPGRVVFGIGRPAEPGEPYAEDPAYDPTGEESLEGYQVHGKTVQAVRAELHRRGLKVGYRLLWNFPDGGFFDHPVSADRIKDDWIVSGSRDHSSDTIDLYVLPGPGAGSAPDPLTVATPQWYDDLTD</sequence>
<keyword evidence="1" id="KW-0472">Membrane</keyword>
<dbReference type="Proteomes" id="UP001500902">
    <property type="component" value="Unassembled WGS sequence"/>
</dbReference>
<gene>
    <name evidence="2" type="ORF">GCM10022224_067120</name>
</gene>
<dbReference type="EMBL" id="BAAAZP010000124">
    <property type="protein sequence ID" value="GAA3692050.1"/>
    <property type="molecule type" value="Genomic_DNA"/>
</dbReference>
<reference evidence="3" key="1">
    <citation type="journal article" date="2019" name="Int. J. Syst. Evol. Microbiol.">
        <title>The Global Catalogue of Microorganisms (GCM) 10K type strain sequencing project: providing services to taxonomists for standard genome sequencing and annotation.</title>
        <authorList>
            <consortium name="The Broad Institute Genomics Platform"/>
            <consortium name="The Broad Institute Genome Sequencing Center for Infectious Disease"/>
            <person name="Wu L."/>
            <person name="Ma J."/>
        </authorList>
    </citation>
    <scope>NUCLEOTIDE SEQUENCE [LARGE SCALE GENOMIC DNA]</scope>
    <source>
        <strain evidence="3">JCM 16904</strain>
    </source>
</reference>
<evidence type="ECO:0000313" key="2">
    <source>
        <dbReference type="EMBL" id="GAA3692050.1"/>
    </source>
</evidence>
<comment type="caution">
    <text evidence="2">The sequence shown here is derived from an EMBL/GenBank/DDBJ whole genome shotgun (WGS) entry which is preliminary data.</text>
</comment>
<keyword evidence="1" id="KW-1133">Transmembrane helix</keyword>
<proteinExistence type="predicted"/>
<dbReference type="RefSeq" id="WP_344887027.1">
    <property type="nucleotide sequence ID" value="NZ_BAAAZP010000124.1"/>
</dbReference>